<dbReference type="AlphaFoldDB" id="A0A438CUE1"/>
<proteinExistence type="predicted"/>
<name>A0A438CUE1_VITVI</name>
<dbReference type="PROSITE" id="PS50966">
    <property type="entry name" value="ZF_SWIM"/>
    <property type="match status" value="1"/>
</dbReference>
<feature type="domain" description="SWIM-type" evidence="6">
    <location>
        <begin position="108"/>
        <end position="140"/>
    </location>
</feature>
<dbReference type="GO" id="GO:0008270">
    <property type="term" value="F:zinc ion binding"/>
    <property type="evidence" value="ECO:0007669"/>
    <property type="project" value="UniProtKB-KW"/>
</dbReference>
<evidence type="ECO:0000313" key="7">
    <source>
        <dbReference type="EMBL" id="RVW26810.1"/>
    </source>
</evidence>
<keyword evidence="3" id="KW-0862">Zinc</keyword>
<dbReference type="Pfam" id="PF04434">
    <property type="entry name" value="SWIM"/>
    <property type="match status" value="1"/>
</dbReference>
<feature type="region of interest" description="Disordered" evidence="5">
    <location>
        <begin position="198"/>
        <end position="237"/>
    </location>
</feature>
<sequence>MDTIGRINAEARNWLEQIPLEKWALSYDGGRRYGIMTTNMSELLHSQAGAWCQLASGEEFTPHIDAKIEAKVVKAGAHEVLLYDHVAGRFHVKTRHSVGSNNRKPRTYHVTLQTGSCTCNKTLLLGFPCSHILAVCHCRANDFRQFVQGYYTTRAYLSTWASLFYLIFDELEWPQYNGPIIVPSDSMKWLTSGRPKSSRLHNEMDARETRTPQTCGLCKQSGHNRRSCPKEESTSYT</sequence>
<dbReference type="EMBL" id="QGNW01001983">
    <property type="protein sequence ID" value="RVW26810.1"/>
    <property type="molecule type" value="Genomic_DNA"/>
</dbReference>
<evidence type="ECO:0000256" key="5">
    <source>
        <dbReference type="SAM" id="MobiDB-lite"/>
    </source>
</evidence>
<dbReference type="Proteomes" id="UP000288805">
    <property type="component" value="Unassembled WGS sequence"/>
</dbReference>
<comment type="caution">
    <text evidence="7">The sequence shown here is derived from an EMBL/GenBank/DDBJ whole genome shotgun (WGS) entry which is preliminary data.</text>
</comment>
<feature type="compositionally biased region" description="Basic and acidic residues" evidence="5">
    <location>
        <begin position="200"/>
        <end position="210"/>
    </location>
</feature>
<accession>A0A438CUE1</accession>
<gene>
    <name evidence="7" type="ORF">CK203_099738</name>
</gene>
<evidence type="ECO:0000259" key="6">
    <source>
        <dbReference type="PROSITE" id="PS50966"/>
    </source>
</evidence>
<dbReference type="SUPFAM" id="SSF57756">
    <property type="entry name" value="Retrovirus zinc finger-like domains"/>
    <property type="match status" value="1"/>
</dbReference>
<feature type="compositionally biased region" description="Basic and acidic residues" evidence="5">
    <location>
        <begin position="228"/>
        <end position="237"/>
    </location>
</feature>
<evidence type="ECO:0000256" key="2">
    <source>
        <dbReference type="ARBA" id="ARBA00022771"/>
    </source>
</evidence>
<evidence type="ECO:0000256" key="4">
    <source>
        <dbReference type="PROSITE-ProRule" id="PRU00325"/>
    </source>
</evidence>
<keyword evidence="1" id="KW-0479">Metal-binding</keyword>
<dbReference type="InterPro" id="IPR006564">
    <property type="entry name" value="Znf_PMZ"/>
</dbReference>
<keyword evidence="2 4" id="KW-0863">Zinc-finger</keyword>
<dbReference type="InterPro" id="IPR007527">
    <property type="entry name" value="Znf_SWIM"/>
</dbReference>
<evidence type="ECO:0000313" key="8">
    <source>
        <dbReference type="Proteomes" id="UP000288805"/>
    </source>
</evidence>
<dbReference type="InterPro" id="IPR036875">
    <property type="entry name" value="Znf_CCHC_sf"/>
</dbReference>
<protein>
    <recommendedName>
        <fullName evidence="6">SWIM-type domain-containing protein</fullName>
    </recommendedName>
</protein>
<evidence type="ECO:0000256" key="3">
    <source>
        <dbReference type="ARBA" id="ARBA00022833"/>
    </source>
</evidence>
<dbReference type="GO" id="GO:0003676">
    <property type="term" value="F:nucleic acid binding"/>
    <property type="evidence" value="ECO:0007669"/>
    <property type="project" value="InterPro"/>
</dbReference>
<dbReference type="SMART" id="SM00575">
    <property type="entry name" value="ZnF_PMZ"/>
    <property type="match status" value="1"/>
</dbReference>
<organism evidence="7 8">
    <name type="scientific">Vitis vinifera</name>
    <name type="common">Grape</name>
    <dbReference type="NCBI Taxonomy" id="29760"/>
    <lineage>
        <taxon>Eukaryota</taxon>
        <taxon>Viridiplantae</taxon>
        <taxon>Streptophyta</taxon>
        <taxon>Embryophyta</taxon>
        <taxon>Tracheophyta</taxon>
        <taxon>Spermatophyta</taxon>
        <taxon>Magnoliopsida</taxon>
        <taxon>eudicotyledons</taxon>
        <taxon>Gunneridae</taxon>
        <taxon>Pentapetalae</taxon>
        <taxon>rosids</taxon>
        <taxon>Vitales</taxon>
        <taxon>Vitaceae</taxon>
        <taxon>Viteae</taxon>
        <taxon>Vitis</taxon>
    </lineage>
</organism>
<evidence type="ECO:0000256" key="1">
    <source>
        <dbReference type="ARBA" id="ARBA00022723"/>
    </source>
</evidence>
<reference evidence="7 8" key="1">
    <citation type="journal article" date="2018" name="PLoS Genet.">
        <title>Population sequencing reveals clonal diversity and ancestral inbreeding in the grapevine cultivar Chardonnay.</title>
        <authorList>
            <person name="Roach M.J."/>
            <person name="Johnson D.L."/>
            <person name="Bohlmann J."/>
            <person name="van Vuuren H.J."/>
            <person name="Jones S.J."/>
            <person name="Pretorius I.S."/>
            <person name="Schmidt S.A."/>
            <person name="Borneman A.R."/>
        </authorList>
    </citation>
    <scope>NUCLEOTIDE SEQUENCE [LARGE SCALE GENOMIC DNA]</scope>
    <source>
        <strain evidence="8">cv. Chardonnay</strain>
        <tissue evidence="7">Leaf</tissue>
    </source>
</reference>